<proteinExistence type="predicted"/>
<keyword evidence="2" id="KW-0812">Transmembrane</keyword>
<dbReference type="AlphaFoldDB" id="A0AAN7Z687"/>
<gene>
    <name evidence="3" type="ORF">RRF57_001522</name>
</gene>
<evidence type="ECO:0000313" key="3">
    <source>
        <dbReference type="EMBL" id="KAK5625806.1"/>
    </source>
</evidence>
<feature type="compositionally biased region" description="Low complexity" evidence="1">
    <location>
        <begin position="169"/>
        <end position="202"/>
    </location>
</feature>
<evidence type="ECO:0000256" key="2">
    <source>
        <dbReference type="SAM" id="Phobius"/>
    </source>
</evidence>
<name>A0AAN7Z687_9PEZI</name>
<accession>A0AAN7Z687</accession>
<organism evidence="3 4">
    <name type="scientific">Xylaria bambusicola</name>
    <dbReference type="NCBI Taxonomy" id="326684"/>
    <lineage>
        <taxon>Eukaryota</taxon>
        <taxon>Fungi</taxon>
        <taxon>Dikarya</taxon>
        <taxon>Ascomycota</taxon>
        <taxon>Pezizomycotina</taxon>
        <taxon>Sordariomycetes</taxon>
        <taxon>Xylariomycetidae</taxon>
        <taxon>Xylariales</taxon>
        <taxon>Xylariaceae</taxon>
        <taxon>Xylaria</taxon>
    </lineage>
</organism>
<keyword evidence="4" id="KW-1185">Reference proteome</keyword>
<keyword evidence="2" id="KW-1133">Transmembrane helix</keyword>
<dbReference type="EMBL" id="JAWHQM010000002">
    <property type="protein sequence ID" value="KAK5625806.1"/>
    <property type="molecule type" value="Genomic_DNA"/>
</dbReference>
<feature type="region of interest" description="Disordered" evidence="1">
    <location>
        <begin position="215"/>
        <end position="247"/>
    </location>
</feature>
<dbReference type="Proteomes" id="UP001305414">
    <property type="component" value="Unassembled WGS sequence"/>
</dbReference>
<evidence type="ECO:0000313" key="4">
    <source>
        <dbReference type="Proteomes" id="UP001305414"/>
    </source>
</evidence>
<comment type="caution">
    <text evidence="3">The sequence shown here is derived from an EMBL/GenBank/DDBJ whole genome shotgun (WGS) entry which is preliminary data.</text>
</comment>
<protein>
    <submittedName>
        <fullName evidence="3">Uncharacterized protein</fullName>
    </submittedName>
</protein>
<evidence type="ECO:0000256" key="1">
    <source>
        <dbReference type="SAM" id="MobiDB-lite"/>
    </source>
</evidence>
<feature type="region of interest" description="Disordered" evidence="1">
    <location>
        <begin position="89"/>
        <end position="202"/>
    </location>
</feature>
<feature type="transmembrane region" description="Helical" evidence="2">
    <location>
        <begin position="251"/>
        <end position="279"/>
    </location>
</feature>
<sequence>MVCYRALFPCPSPSAVTEAVRFCATVSADSVTNYPTRAVDACGTGKERYISACSCPATNCPVGKSVTRTTTSQQTTQYTVPLVITKTSAEKVSSQKDPGVIVTQDEAPTTEPDQGAAPTQAGNYGTGESNGEPSIGLTDESVITDPIKTQGKFSNDPSIVHGQVPSQVTSQGQSSTDSKSSPSSHSLVSGSTPTSQDLSSESNPSLLLSVLFESGTETKTEPSSETLRPTKTTLSVPTSVSTPTNNGPEGLSAGLVVAIAVGATLVVLLLVSVAAYSYLKRRTARRVRASTLPGKDAPNHEVNASSEWKPPVELPHQTAKVSQAELENSLVLQTEHNESIPVPDAHSTLSAYSPVTLVEMQGDSACVSPAELFVMPAEFPGVYIS</sequence>
<keyword evidence="2" id="KW-0472">Membrane</keyword>
<reference evidence="3 4" key="1">
    <citation type="submission" date="2023-10" db="EMBL/GenBank/DDBJ databases">
        <title>Draft genome sequence of Xylaria bambusicola isolate GMP-LS, the root and basal stem rot pathogen of sugarcane in Indonesia.</title>
        <authorList>
            <person name="Selvaraj P."/>
            <person name="Muralishankar V."/>
            <person name="Muruganantham S."/>
            <person name="Sp S."/>
            <person name="Haryani S."/>
            <person name="Lau K.J.X."/>
            <person name="Naqvi N.I."/>
        </authorList>
    </citation>
    <scope>NUCLEOTIDE SEQUENCE [LARGE SCALE GENOMIC DNA]</scope>
    <source>
        <strain evidence="3">GMP-LS</strain>
    </source>
</reference>
<feature type="compositionally biased region" description="Polar residues" evidence="1">
    <location>
        <begin position="120"/>
        <end position="132"/>
    </location>
</feature>
<feature type="compositionally biased region" description="Low complexity" evidence="1">
    <location>
        <begin position="229"/>
        <end position="247"/>
    </location>
</feature>